<name>A0A0P8CLG9_9EURY</name>
<reference evidence="2 4" key="1">
    <citation type="submission" date="2015-09" db="EMBL/GenBank/DDBJ databases">
        <title>A metagenomics-based metabolic model of nitrate-dependent anaerobic oxidation of methane by Methanoperedens-like archaea.</title>
        <authorList>
            <person name="Arshad A."/>
            <person name="Speth D.R."/>
            <person name="De Graaf R.M."/>
            <person name="Op Den Camp H.J."/>
            <person name="Jetten M.S."/>
            <person name="Welte C.U."/>
        </authorList>
    </citation>
    <scope>NUCLEOTIDE SEQUENCE [LARGE SCALE GENOMIC DNA]</scope>
</reference>
<reference evidence="3" key="3">
    <citation type="submission" date="2017-06" db="EMBL/GenBank/DDBJ databases">
        <authorList>
            <person name="Kim H.J."/>
            <person name="Triplett B.A."/>
        </authorList>
    </citation>
    <scope>NUCLEOTIDE SEQUENCE [LARGE SCALE GENOMIC DNA]</scope>
    <source>
        <strain evidence="3">Mnv1</strain>
    </source>
</reference>
<accession>A0A284VP91</accession>
<proteinExistence type="inferred from homology"/>
<dbReference type="Pfam" id="PF09341">
    <property type="entry name" value="Pcc1"/>
    <property type="match status" value="1"/>
</dbReference>
<gene>
    <name evidence="3" type="ORF">MNV_2290013</name>
    <name evidence="2" type="ORF">MPEBLZ_01399</name>
</gene>
<dbReference type="NCBIfam" id="NF011470">
    <property type="entry name" value="PRK14887.1"/>
    <property type="match status" value="1"/>
</dbReference>
<evidence type="ECO:0000256" key="1">
    <source>
        <dbReference type="ARBA" id="ARBA00007073"/>
    </source>
</evidence>
<dbReference type="Proteomes" id="UP000050360">
    <property type="component" value="Unassembled WGS sequence"/>
</dbReference>
<evidence type="ECO:0000313" key="3">
    <source>
        <dbReference type="EMBL" id="SNQ61072.1"/>
    </source>
</evidence>
<dbReference type="RefSeq" id="WP_096205684.1">
    <property type="nucleotide sequence ID" value="NZ_FZMP01000145.1"/>
</dbReference>
<reference evidence="5" key="2">
    <citation type="submission" date="2017-06" db="EMBL/GenBank/DDBJ databases">
        <authorList>
            <person name="Cremers G."/>
        </authorList>
    </citation>
    <scope>NUCLEOTIDE SEQUENCE [LARGE SCALE GENOMIC DNA]</scope>
</reference>
<dbReference type="Gene3D" id="3.30.310.50">
    <property type="entry name" value="Alpha-D-phosphohexomutase, C-terminal domain"/>
    <property type="match status" value="1"/>
</dbReference>
<dbReference type="Proteomes" id="UP000218615">
    <property type="component" value="Unassembled WGS sequence"/>
</dbReference>
<evidence type="ECO:0000313" key="2">
    <source>
        <dbReference type="EMBL" id="KPQ44032.1"/>
    </source>
</evidence>
<comment type="similarity">
    <text evidence="1">Belongs to the CTAG/PCC1 family.</text>
</comment>
<keyword evidence="5" id="KW-1185">Reference proteome</keyword>
<organism evidence="2 4">
    <name type="scientific">Candidatus Methanoperedens nitratireducens</name>
    <dbReference type="NCBI Taxonomy" id="1392998"/>
    <lineage>
        <taxon>Archaea</taxon>
        <taxon>Methanobacteriati</taxon>
        <taxon>Methanobacteriota</taxon>
        <taxon>Stenosarchaea group</taxon>
        <taxon>Methanomicrobia</taxon>
        <taxon>Methanosarcinales</taxon>
        <taxon>ANME-2 cluster</taxon>
        <taxon>Candidatus Methanoperedentaceae</taxon>
        <taxon>Candidatus Methanoperedens</taxon>
    </lineage>
</organism>
<dbReference type="EMBL" id="FZMP01000145">
    <property type="protein sequence ID" value="SNQ61072.1"/>
    <property type="molecule type" value="Genomic_DNA"/>
</dbReference>
<sequence length="84" mass="9472">MQVLAEFEFNAGNAASIIYEALLPELDQDYQRTRTSLMLKGDTLILKVEANDTVSMRAALNGWLRLIKITYEMCSLTSDTQVIN</sequence>
<evidence type="ECO:0000313" key="4">
    <source>
        <dbReference type="Proteomes" id="UP000050360"/>
    </source>
</evidence>
<dbReference type="AlphaFoldDB" id="A0A0P8CLG9"/>
<protein>
    <submittedName>
        <fullName evidence="2">Transcription factor Pcc1</fullName>
    </submittedName>
</protein>
<dbReference type="InterPro" id="IPR015419">
    <property type="entry name" value="CTAG/Pcc1"/>
</dbReference>
<accession>A0A0P8CLG9</accession>
<dbReference type="OrthoDB" id="8982at2157"/>
<dbReference type="EMBL" id="LKCM01000116">
    <property type="protein sequence ID" value="KPQ44032.1"/>
    <property type="molecule type" value="Genomic_DNA"/>
</dbReference>
<evidence type="ECO:0000313" key="5">
    <source>
        <dbReference type="Proteomes" id="UP000218615"/>
    </source>
</evidence>